<feature type="region of interest" description="Disordered" evidence="2">
    <location>
        <begin position="1"/>
        <end position="59"/>
    </location>
</feature>
<dbReference type="PANTHER" id="PTHR33392">
    <property type="entry name" value="POLYISOPRENYL-TEICHOIC ACID--PEPTIDOGLYCAN TEICHOIC ACID TRANSFERASE TAGU"/>
    <property type="match status" value="1"/>
</dbReference>
<evidence type="ECO:0000313" key="5">
    <source>
        <dbReference type="EMBL" id="KAA9007623.1"/>
    </source>
</evidence>
<dbReference type="EMBL" id="VYKK01000004">
    <property type="protein sequence ID" value="KAA9007623.1"/>
    <property type="molecule type" value="Genomic_DNA"/>
</dbReference>
<feature type="domain" description="Cell envelope-related transcriptional attenuator" evidence="4">
    <location>
        <begin position="131"/>
        <end position="294"/>
    </location>
</feature>
<comment type="similarity">
    <text evidence="1">Belongs to the LytR/CpsA/Psr (LCP) family.</text>
</comment>
<evidence type="ECO:0000313" key="6">
    <source>
        <dbReference type="Proteomes" id="UP000367750"/>
    </source>
</evidence>
<evidence type="ECO:0000259" key="4">
    <source>
        <dbReference type="Pfam" id="PF03816"/>
    </source>
</evidence>
<keyword evidence="3" id="KW-1133">Transmembrane helix</keyword>
<evidence type="ECO:0000256" key="2">
    <source>
        <dbReference type="SAM" id="MobiDB-lite"/>
    </source>
</evidence>
<protein>
    <submittedName>
        <fullName evidence="5">LytR family transcriptional regulator</fullName>
    </submittedName>
</protein>
<keyword evidence="3" id="KW-0812">Transmembrane</keyword>
<reference evidence="5 6" key="1">
    <citation type="submission" date="2019-09" db="EMBL/GenBank/DDBJ databases">
        <title>Bacillus ochoae sp. nov., Paenibacillus whitsoniae sp. nov., Paenibacillus spiritus sp. nov. Isolated from the Mars Exploration Rover during spacecraft assembly.</title>
        <authorList>
            <person name="Seuylemezian A."/>
            <person name="Vaishampayan P."/>
        </authorList>
    </citation>
    <scope>NUCLEOTIDE SEQUENCE [LARGE SCALE GENOMIC DNA]</scope>
    <source>
        <strain evidence="5 6">MER_111</strain>
    </source>
</reference>
<dbReference type="PANTHER" id="PTHR33392:SF6">
    <property type="entry name" value="POLYISOPRENYL-TEICHOIC ACID--PEPTIDOGLYCAN TEICHOIC ACID TRANSFERASE TAGU"/>
    <property type="match status" value="1"/>
</dbReference>
<name>A0A5J5GIS2_9BACL</name>
<sequence>MNEFKGGLPPRSKGTGSSRNMSHTKADPAGAPGRSPVSPARPKSPARSKSAPARKRRSPLARTARVLLSLVLVAVLIGGGYLAYLYYKLDNGVFDAGVDRPVAAGQSAKDKPLTMLILGTDNRPKHPSNLTDVIMLAAFNPDQQAATIVSLPRDTVVELKGYKRTKINEFYARFKGKEEESGLTAEDEMKTMMGKYLGVPVDYVTVLDFQGFRDVVDELGGVHVNISANMCYTDSVDGTDINLKKGPAKLNGDDALDYVRYRKSNCKPKTEGSDDFDRNRRQNEVLHGLIDRMQSLGGIVKIGGVIDAVGGNMKTDLEKEQIKNMVSAYWRINKEKVEFKPVTGTWRSPYVYINEEELQEASRALQARLAGSSGS</sequence>
<feature type="compositionally biased region" description="Polar residues" evidence="2">
    <location>
        <begin position="14"/>
        <end position="23"/>
    </location>
</feature>
<dbReference type="InterPro" id="IPR004474">
    <property type="entry name" value="LytR_CpsA_psr"/>
</dbReference>
<accession>A0A5J5GIS2</accession>
<dbReference type="Proteomes" id="UP000367750">
    <property type="component" value="Unassembled WGS sequence"/>
</dbReference>
<keyword evidence="6" id="KW-1185">Reference proteome</keyword>
<keyword evidence="3" id="KW-0472">Membrane</keyword>
<evidence type="ECO:0000256" key="1">
    <source>
        <dbReference type="ARBA" id="ARBA00006068"/>
    </source>
</evidence>
<comment type="caution">
    <text evidence="5">The sequence shown here is derived from an EMBL/GenBank/DDBJ whole genome shotgun (WGS) entry which is preliminary data.</text>
</comment>
<dbReference type="InterPro" id="IPR050922">
    <property type="entry name" value="LytR/CpsA/Psr_CW_biosynth"/>
</dbReference>
<dbReference type="Gene3D" id="3.40.630.190">
    <property type="entry name" value="LCP protein"/>
    <property type="match status" value="1"/>
</dbReference>
<dbReference type="OrthoDB" id="27330at2"/>
<evidence type="ECO:0000256" key="3">
    <source>
        <dbReference type="SAM" id="Phobius"/>
    </source>
</evidence>
<dbReference type="AlphaFoldDB" id="A0A5J5GIS2"/>
<feature type="compositionally biased region" description="Low complexity" evidence="2">
    <location>
        <begin position="34"/>
        <end position="51"/>
    </location>
</feature>
<feature type="transmembrane region" description="Helical" evidence="3">
    <location>
        <begin position="64"/>
        <end position="87"/>
    </location>
</feature>
<dbReference type="Pfam" id="PF03816">
    <property type="entry name" value="LytR_cpsA_psr"/>
    <property type="match status" value="1"/>
</dbReference>
<organism evidence="5 6">
    <name type="scientific">Paenibacillus spiritus</name>
    <dbReference type="NCBI Taxonomy" id="2496557"/>
    <lineage>
        <taxon>Bacteria</taxon>
        <taxon>Bacillati</taxon>
        <taxon>Bacillota</taxon>
        <taxon>Bacilli</taxon>
        <taxon>Bacillales</taxon>
        <taxon>Paenibacillaceae</taxon>
        <taxon>Paenibacillus</taxon>
    </lineage>
</organism>
<proteinExistence type="inferred from homology"/>
<gene>
    <name evidence="5" type="ORF">F4V43_03820</name>
</gene>
<dbReference type="NCBIfam" id="TIGR00350">
    <property type="entry name" value="lytR_cpsA_psr"/>
    <property type="match status" value="1"/>
</dbReference>